<proteinExistence type="predicted"/>
<protein>
    <submittedName>
        <fullName evidence="1">Uncharacterized protein</fullName>
    </submittedName>
</protein>
<evidence type="ECO:0000313" key="1">
    <source>
        <dbReference type="EMBL" id="KAF5099227.1"/>
    </source>
</evidence>
<reference evidence="1 2" key="1">
    <citation type="journal article" date="2020" name="Front. Microbiol.">
        <title>Phenotypic and Genetic Characterization of the Cheese Ripening Yeast Geotrichum candidum.</title>
        <authorList>
            <person name="Perkins V."/>
            <person name="Vignola S."/>
            <person name="Lessard M.H."/>
            <person name="Plante P.L."/>
            <person name="Corbeil J."/>
            <person name="Dugat-Bony E."/>
            <person name="Frenette M."/>
            <person name="Labrie S."/>
        </authorList>
    </citation>
    <scope>NUCLEOTIDE SEQUENCE [LARGE SCALE GENOMIC DNA]</scope>
    <source>
        <strain evidence="1 2">LMA-1147</strain>
    </source>
</reference>
<accession>A0ACB6V658</accession>
<comment type="caution">
    <text evidence="1">The sequence shown here is derived from an EMBL/GenBank/DDBJ whole genome shotgun (WGS) entry which is preliminary data.</text>
</comment>
<organism evidence="1 2">
    <name type="scientific">Geotrichum galactomycetum</name>
    <dbReference type="NCBI Taxonomy" id="27317"/>
    <lineage>
        <taxon>Eukaryota</taxon>
        <taxon>Fungi</taxon>
        <taxon>Dikarya</taxon>
        <taxon>Ascomycota</taxon>
        <taxon>Saccharomycotina</taxon>
        <taxon>Dipodascomycetes</taxon>
        <taxon>Dipodascales</taxon>
        <taxon>Dipodascaceae</taxon>
        <taxon>Geotrichum</taxon>
    </lineage>
</organism>
<name>A0ACB6V658_9ASCO</name>
<sequence length="515" mass="56993">MVLLVLLAWALKHDKRPGVDGILVKTPDQQQVLVVVVTFGTLLALFSFARRRALRYMRARVLEDTEALIDSCRRFDTIVLKNIAVLQELELIAANGVSSSAYLGEALVLGKHLRATLSAVLYLALTASLTAIVTVLPTCNFLDLDKYLNIYELDISIIRREFCSFTTNTTAFSTNNNKNTTTTTNTNNTNTTNDDNDEMTTEEILRSITGVPSKMDYFGAQAAAAPVRRIREELQKLHFLRRLYTCCLLAQPGNGGPNNANASSWNIWLVVDDSLLSLVELFDSLGVTLNETRDLDILSPMRQQQQQQQQSPVDRATQVKLGAVNELQQRLFQLESTLEVLRDELLADPNATTRGVQPPSVAAVSAGLDDIVDLWEHRPFTDAVTQPQQSPLNQPQAQMRLPAPPAPPAPPPFSPRPNLTHHRRHSSEFTTLSGATIVLEATAYDRGALSKGTTSSFSSSTNKNNGAMTTKLTRDERIAAMAQRRRAEADRKAEQDQKANFMQELGTVVLKRQPA</sequence>
<dbReference type="EMBL" id="QVQA01000035">
    <property type="protein sequence ID" value="KAF5099227.1"/>
    <property type="molecule type" value="Genomic_DNA"/>
</dbReference>
<dbReference type="Proteomes" id="UP000744676">
    <property type="component" value="Unassembled WGS sequence"/>
</dbReference>
<keyword evidence="2" id="KW-1185">Reference proteome</keyword>
<evidence type="ECO:0000313" key="2">
    <source>
        <dbReference type="Proteomes" id="UP000744676"/>
    </source>
</evidence>
<gene>
    <name evidence="1" type="ORF">D0Z00_001730</name>
</gene>